<keyword evidence="1" id="KW-1133">Transmembrane helix</keyword>
<keyword evidence="2" id="KW-0732">Signal</keyword>
<evidence type="ECO:0000313" key="4">
    <source>
        <dbReference type="Proteomes" id="UP001189429"/>
    </source>
</evidence>
<feature type="transmembrane region" description="Helical" evidence="1">
    <location>
        <begin position="69"/>
        <end position="96"/>
    </location>
</feature>
<dbReference type="Proteomes" id="UP001189429">
    <property type="component" value="Unassembled WGS sequence"/>
</dbReference>
<protein>
    <recommendedName>
        <fullName evidence="5">Potassium channel domain-containing protein</fullName>
    </recommendedName>
</protein>
<dbReference type="InterPro" id="IPR050818">
    <property type="entry name" value="KCNH_animal-type"/>
</dbReference>
<keyword evidence="1" id="KW-0812">Transmembrane</keyword>
<dbReference type="PANTHER" id="PTHR10217">
    <property type="entry name" value="VOLTAGE AND LIGAND GATED POTASSIUM CHANNEL"/>
    <property type="match status" value="1"/>
</dbReference>
<evidence type="ECO:0008006" key="5">
    <source>
        <dbReference type="Google" id="ProtNLM"/>
    </source>
</evidence>
<dbReference type="PANTHER" id="PTHR10217:SF435">
    <property type="entry name" value="POTASSIUM VOLTAGE-GATED CHANNEL PROTEIN EAG"/>
    <property type="match status" value="1"/>
</dbReference>
<keyword evidence="1" id="KW-0472">Membrane</keyword>
<comment type="caution">
    <text evidence="3">The sequence shown here is derived from an EMBL/GenBank/DDBJ whole genome shotgun (WGS) entry which is preliminary data.</text>
</comment>
<proteinExistence type="predicted"/>
<evidence type="ECO:0000256" key="1">
    <source>
        <dbReference type="SAM" id="Phobius"/>
    </source>
</evidence>
<organism evidence="3 4">
    <name type="scientific">Prorocentrum cordatum</name>
    <dbReference type="NCBI Taxonomy" id="2364126"/>
    <lineage>
        <taxon>Eukaryota</taxon>
        <taxon>Sar</taxon>
        <taxon>Alveolata</taxon>
        <taxon>Dinophyceae</taxon>
        <taxon>Prorocentrales</taxon>
        <taxon>Prorocentraceae</taxon>
        <taxon>Prorocentrum</taxon>
    </lineage>
</organism>
<gene>
    <name evidence="3" type="ORF">PCOR1329_LOCUS29281</name>
</gene>
<evidence type="ECO:0000313" key="3">
    <source>
        <dbReference type="EMBL" id="CAK0830718.1"/>
    </source>
</evidence>
<name>A0ABN9SGJ9_9DINO</name>
<feature type="signal peptide" evidence="2">
    <location>
        <begin position="1"/>
        <end position="18"/>
    </location>
</feature>
<dbReference type="EMBL" id="CAUYUJ010011001">
    <property type="protein sequence ID" value="CAK0830718.1"/>
    <property type="molecule type" value="Genomic_DNA"/>
</dbReference>
<sequence length="191" mass="21341">MGTIIMIHLLACFWFALGKGSTRGWIYQERIDNASFGDQYLVSFQWSMARLHPSTFGENMSLETTRERIFSIIVSLFALCGGGVFISSITNTMAQLQAYRQQRTRKLWVIRAYVRENHISTQLSVRVKKYVEKSLGRKLREQHAAELVPDDPRLPIRAPVALEFGPTAATSRSACRVSGESGGVSRGLGVG</sequence>
<reference evidence="3" key="1">
    <citation type="submission" date="2023-10" db="EMBL/GenBank/DDBJ databases">
        <authorList>
            <person name="Chen Y."/>
            <person name="Shah S."/>
            <person name="Dougan E. K."/>
            <person name="Thang M."/>
            <person name="Chan C."/>
        </authorList>
    </citation>
    <scope>NUCLEOTIDE SEQUENCE [LARGE SCALE GENOMIC DNA]</scope>
</reference>
<dbReference type="Gene3D" id="1.10.287.70">
    <property type="match status" value="1"/>
</dbReference>
<accession>A0ABN9SGJ9</accession>
<feature type="chain" id="PRO_5045115743" description="Potassium channel domain-containing protein" evidence="2">
    <location>
        <begin position="19"/>
        <end position="191"/>
    </location>
</feature>
<keyword evidence="4" id="KW-1185">Reference proteome</keyword>
<evidence type="ECO:0000256" key="2">
    <source>
        <dbReference type="SAM" id="SignalP"/>
    </source>
</evidence>